<organism evidence="2 3">
    <name type="scientific">Saccharobesus litoralis</name>
    <dbReference type="NCBI Taxonomy" id="2172099"/>
    <lineage>
        <taxon>Bacteria</taxon>
        <taxon>Pseudomonadati</taxon>
        <taxon>Pseudomonadota</taxon>
        <taxon>Gammaproteobacteria</taxon>
        <taxon>Alteromonadales</taxon>
        <taxon>Alteromonadaceae</taxon>
        <taxon>Saccharobesus</taxon>
    </lineage>
</organism>
<dbReference type="InterPro" id="IPR003607">
    <property type="entry name" value="HD/PDEase_dom"/>
</dbReference>
<dbReference type="KEGG" id="cate:C2869_07860"/>
<gene>
    <name evidence="2" type="ORF">C2869_07860</name>
</gene>
<dbReference type="PANTHER" id="PTHR43155">
    <property type="entry name" value="CYCLIC DI-GMP PHOSPHODIESTERASE PA4108-RELATED"/>
    <property type="match status" value="1"/>
</dbReference>
<sequence length="437" mass="50261">MMRDFYAENLAQVNQTNSVTTAHDIFNEKGVMVVSSGTLLTSQTAQRIAKHKLALPLEHAIQLDRSCNVEQDILLLPEHPEVQKLLENGVGLGLFQAAAKQLNYYPLLKQKLTVLKQQYPKIYKKSVMGAYIALLLGQEQTIPSETLRLIFLAAIARDLGVLHIDPNIVNKQGVLTNEEKKQLEGHVAIGYHFLKLLPGLPPRVARAVLEHHERTDGFGYPKYKAQNELCREGQIVAFADSFIGIFYKYVFGLRYSVQAIASILQINAGIHDQRNTDSALRLLNKFIQPLQLRHSKHELCVIRDQITQRMRHLNEWYKRALQLNNNIQQQCNNFHTKRTNSLFERINETLTRSGINDQRYVNWLHSIKEDQLTKEDSIEIEQYALMLNEGSWQLNHLNMALSMTIQTLEINKKEFAEDLAMFEVLETLVKHFNEDLL</sequence>
<evidence type="ECO:0000313" key="2">
    <source>
        <dbReference type="EMBL" id="AWB66353.1"/>
    </source>
</evidence>
<dbReference type="OrthoDB" id="9780948at2"/>
<reference evidence="2 3" key="1">
    <citation type="submission" date="2018-01" db="EMBL/GenBank/DDBJ databases">
        <title>Genome sequence of a Cantenovulum-like bacteria.</title>
        <authorList>
            <person name="Tan W.R."/>
            <person name="Lau N.-S."/>
            <person name="Go F."/>
            <person name="Amirul A.-A.A."/>
        </authorList>
    </citation>
    <scope>NUCLEOTIDE SEQUENCE [LARGE SCALE GENOMIC DNA]</scope>
    <source>
        <strain evidence="2 3">CCB-QB4</strain>
    </source>
</reference>
<name>A0A2S0VQ61_9ALTE</name>
<dbReference type="Gene3D" id="1.10.3210.10">
    <property type="entry name" value="Hypothetical protein af1432"/>
    <property type="match status" value="1"/>
</dbReference>
<protein>
    <recommendedName>
        <fullName evidence="1">HD-GYP domain-containing protein</fullName>
    </recommendedName>
</protein>
<dbReference type="AlphaFoldDB" id="A0A2S0VQ61"/>
<feature type="domain" description="HD-GYP" evidence="1">
    <location>
        <begin position="96"/>
        <end position="296"/>
    </location>
</feature>
<dbReference type="Proteomes" id="UP000244441">
    <property type="component" value="Chromosome"/>
</dbReference>
<dbReference type="RefSeq" id="WP_108602417.1">
    <property type="nucleotide sequence ID" value="NZ_CP026604.1"/>
</dbReference>
<dbReference type="SUPFAM" id="SSF109604">
    <property type="entry name" value="HD-domain/PDEase-like"/>
    <property type="match status" value="1"/>
</dbReference>
<dbReference type="EMBL" id="CP026604">
    <property type="protein sequence ID" value="AWB66353.1"/>
    <property type="molecule type" value="Genomic_DNA"/>
</dbReference>
<dbReference type="GO" id="GO:0008081">
    <property type="term" value="F:phosphoric diester hydrolase activity"/>
    <property type="evidence" value="ECO:0007669"/>
    <property type="project" value="UniProtKB-ARBA"/>
</dbReference>
<proteinExistence type="predicted"/>
<keyword evidence="3" id="KW-1185">Reference proteome</keyword>
<dbReference type="InterPro" id="IPR037522">
    <property type="entry name" value="HD_GYP_dom"/>
</dbReference>
<dbReference type="CDD" id="cd00077">
    <property type="entry name" value="HDc"/>
    <property type="match status" value="1"/>
</dbReference>
<dbReference type="PANTHER" id="PTHR43155:SF2">
    <property type="entry name" value="CYCLIC DI-GMP PHOSPHODIESTERASE PA4108"/>
    <property type="match status" value="1"/>
</dbReference>
<dbReference type="PROSITE" id="PS51832">
    <property type="entry name" value="HD_GYP"/>
    <property type="match status" value="1"/>
</dbReference>
<evidence type="ECO:0000313" key="3">
    <source>
        <dbReference type="Proteomes" id="UP000244441"/>
    </source>
</evidence>
<evidence type="ECO:0000259" key="1">
    <source>
        <dbReference type="PROSITE" id="PS51832"/>
    </source>
</evidence>
<accession>A0A2S0VQ61</accession>
<dbReference type="Pfam" id="PF13487">
    <property type="entry name" value="HD_5"/>
    <property type="match status" value="1"/>
</dbReference>